<dbReference type="PANTHER" id="PTHR43625">
    <property type="entry name" value="AFLATOXIN B1 ALDEHYDE REDUCTASE"/>
    <property type="match status" value="1"/>
</dbReference>
<dbReference type="OrthoDB" id="2884715at2759"/>
<dbReference type="EMBL" id="KV417642">
    <property type="protein sequence ID" value="KZP12777.1"/>
    <property type="molecule type" value="Genomic_DNA"/>
</dbReference>
<dbReference type="Pfam" id="PF00248">
    <property type="entry name" value="Aldo_ket_red"/>
    <property type="match status" value="1"/>
</dbReference>
<dbReference type="InterPro" id="IPR036812">
    <property type="entry name" value="NAD(P)_OxRdtase_dom_sf"/>
</dbReference>
<evidence type="ECO:0000259" key="2">
    <source>
        <dbReference type="Pfam" id="PF00248"/>
    </source>
</evidence>
<dbReference type="STRING" id="436010.A0A166BLX9"/>
<dbReference type="AlphaFoldDB" id="A0A166BLX9"/>
<dbReference type="InterPro" id="IPR023210">
    <property type="entry name" value="NADP_OxRdtase_dom"/>
</dbReference>
<protein>
    <recommendedName>
        <fullName evidence="2">NADP-dependent oxidoreductase domain-containing protein</fullName>
    </recommendedName>
</protein>
<sequence>MSIATVTRKIGDTVVPAIGFGAMGLSAYYGKPQPDEERFKVLDAVYARGVRHWDTANSYMDSEDLIGRWFKRTGKRDEIFLATKFGITDNGVNGSPDQEKAAYVRLFYPPPVNPAVELQAATLQEKVHDATTKAPTLTIAAELGRRTRLDLPPLPYVKHARELPTPPRKPFRLHKVEGKKDPSEFAISPRRNSMELLSMMCMYSQTLTQAKRSHSQHIKRLAAALKSAYHLGIVHHLSAPTVLNAPNLHISDLKHSFARYVLSATQTYKQCETRTVVPPKPISAKINAEERENGAWPVVSTATQSGVEQVLDMTLPTTRSKVSVNEIYTTKEGGPR</sequence>
<evidence type="ECO:0000313" key="4">
    <source>
        <dbReference type="Proteomes" id="UP000076532"/>
    </source>
</evidence>
<organism evidence="3 4">
    <name type="scientific">Athelia psychrophila</name>
    <dbReference type="NCBI Taxonomy" id="1759441"/>
    <lineage>
        <taxon>Eukaryota</taxon>
        <taxon>Fungi</taxon>
        <taxon>Dikarya</taxon>
        <taxon>Basidiomycota</taxon>
        <taxon>Agaricomycotina</taxon>
        <taxon>Agaricomycetes</taxon>
        <taxon>Agaricomycetidae</taxon>
        <taxon>Atheliales</taxon>
        <taxon>Atheliaceae</taxon>
        <taxon>Athelia</taxon>
    </lineage>
</organism>
<proteinExistence type="predicted"/>
<dbReference type="Proteomes" id="UP000076532">
    <property type="component" value="Unassembled WGS sequence"/>
</dbReference>
<accession>A0A166BLX9</accession>
<dbReference type="GO" id="GO:0016491">
    <property type="term" value="F:oxidoreductase activity"/>
    <property type="evidence" value="ECO:0007669"/>
    <property type="project" value="UniProtKB-KW"/>
</dbReference>
<dbReference type="PANTHER" id="PTHR43625:SF40">
    <property type="entry name" value="ALDO-KETO REDUCTASE YAKC [NADP(+)]"/>
    <property type="match status" value="1"/>
</dbReference>
<name>A0A166BLX9_9AGAM</name>
<feature type="domain" description="NADP-dependent oxidoreductase" evidence="2">
    <location>
        <begin position="17"/>
        <end position="96"/>
    </location>
</feature>
<dbReference type="InterPro" id="IPR050791">
    <property type="entry name" value="Aldo-Keto_reductase"/>
</dbReference>
<dbReference type="SUPFAM" id="SSF51430">
    <property type="entry name" value="NAD(P)-linked oxidoreductase"/>
    <property type="match status" value="1"/>
</dbReference>
<dbReference type="Gene3D" id="3.20.20.100">
    <property type="entry name" value="NADP-dependent oxidoreductase domain"/>
    <property type="match status" value="1"/>
</dbReference>
<keyword evidence="4" id="KW-1185">Reference proteome</keyword>
<gene>
    <name evidence="3" type="ORF">FIBSPDRAFT_897903</name>
</gene>
<keyword evidence="1" id="KW-0560">Oxidoreductase</keyword>
<evidence type="ECO:0000256" key="1">
    <source>
        <dbReference type="ARBA" id="ARBA00023002"/>
    </source>
</evidence>
<dbReference type="GO" id="GO:0005737">
    <property type="term" value="C:cytoplasm"/>
    <property type="evidence" value="ECO:0007669"/>
    <property type="project" value="TreeGrafter"/>
</dbReference>
<reference evidence="3 4" key="1">
    <citation type="journal article" date="2016" name="Mol. Biol. Evol.">
        <title>Comparative Genomics of Early-Diverging Mushroom-Forming Fungi Provides Insights into the Origins of Lignocellulose Decay Capabilities.</title>
        <authorList>
            <person name="Nagy L.G."/>
            <person name="Riley R."/>
            <person name="Tritt A."/>
            <person name="Adam C."/>
            <person name="Daum C."/>
            <person name="Floudas D."/>
            <person name="Sun H."/>
            <person name="Yadav J.S."/>
            <person name="Pangilinan J."/>
            <person name="Larsson K.H."/>
            <person name="Matsuura K."/>
            <person name="Barry K."/>
            <person name="Labutti K."/>
            <person name="Kuo R."/>
            <person name="Ohm R.A."/>
            <person name="Bhattacharya S.S."/>
            <person name="Shirouzu T."/>
            <person name="Yoshinaga Y."/>
            <person name="Martin F.M."/>
            <person name="Grigoriev I.V."/>
            <person name="Hibbett D.S."/>
        </authorList>
    </citation>
    <scope>NUCLEOTIDE SEQUENCE [LARGE SCALE GENOMIC DNA]</scope>
    <source>
        <strain evidence="3 4">CBS 109695</strain>
    </source>
</reference>
<evidence type="ECO:0000313" key="3">
    <source>
        <dbReference type="EMBL" id="KZP12777.1"/>
    </source>
</evidence>